<accession>A0ABU1DE89</accession>
<dbReference type="InterPro" id="IPR030489">
    <property type="entry name" value="TR_Rrf2-type_CS"/>
</dbReference>
<name>A0ABU1DE89_9HYPH</name>
<organism evidence="2 3">
    <name type="scientific">Chelatococcus sambhunathii</name>
    <dbReference type="NCBI Taxonomy" id="363953"/>
    <lineage>
        <taxon>Bacteria</taxon>
        <taxon>Pseudomonadati</taxon>
        <taxon>Pseudomonadota</taxon>
        <taxon>Alphaproteobacteria</taxon>
        <taxon>Hyphomicrobiales</taxon>
        <taxon>Chelatococcaceae</taxon>
        <taxon>Chelatococcus</taxon>
    </lineage>
</organism>
<dbReference type="InterPro" id="IPR000944">
    <property type="entry name" value="Tscrpt_reg_Rrf2"/>
</dbReference>
<keyword evidence="1" id="KW-0238">DNA-binding</keyword>
<dbReference type="PROSITE" id="PS01332">
    <property type="entry name" value="HTH_RRF2_1"/>
    <property type="match status" value="1"/>
</dbReference>
<dbReference type="NCBIfam" id="TIGR00738">
    <property type="entry name" value="rrf2_super"/>
    <property type="match status" value="1"/>
</dbReference>
<dbReference type="EMBL" id="JADBEO010000012">
    <property type="protein sequence ID" value="MDR4306428.1"/>
    <property type="molecule type" value="Genomic_DNA"/>
</dbReference>
<keyword evidence="3" id="KW-1185">Reference proteome</keyword>
<sequence>MITQKAKYAIKALVALARAEADRPSSIRDIAAREQIPQSFLEQILIELRRAGLVESRRGKEGGYLLAAPPEEIGLGRILRLIDGPVAPLPCLSRTAYRRCADCVDEASCTVRAIFSEMYETTVAVLDRTTLMDALESASIPPHATGEAPDDELST</sequence>
<dbReference type="InterPro" id="IPR036390">
    <property type="entry name" value="WH_DNA-bd_sf"/>
</dbReference>
<evidence type="ECO:0000313" key="3">
    <source>
        <dbReference type="Proteomes" id="UP001181622"/>
    </source>
</evidence>
<evidence type="ECO:0000313" key="2">
    <source>
        <dbReference type="EMBL" id="MDR4306428.1"/>
    </source>
</evidence>
<comment type="caution">
    <text evidence="2">The sequence shown here is derived from an EMBL/GenBank/DDBJ whole genome shotgun (WGS) entry which is preliminary data.</text>
</comment>
<protein>
    <submittedName>
        <fullName evidence="2">Rrf2 family transcriptional regulator</fullName>
    </submittedName>
</protein>
<dbReference type="SUPFAM" id="SSF46785">
    <property type="entry name" value="Winged helix' DNA-binding domain"/>
    <property type="match status" value="1"/>
</dbReference>
<dbReference type="RefSeq" id="WP_309390317.1">
    <property type="nucleotide sequence ID" value="NZ_JADBEO010000012.1"/>
</dbReference>
<dbReference type="PROSITE" id="PS51197">
    <property type="entry name" value="HTH_RRF2_2"/>
    <property type="match status" value="1"/>
</dbReference>
<dbReference type="InterPro" id="IPR036388">
    <property type="entry name" value="WH-like_DNA-bd_sf"/>
</dbReference>
<dbReference type="Gene3D" id="1.10.10.10">
    <property type="entry name" value="Winged helix-like DNA-binding domain superfamily/Winged helix DNA-binding domain"/>
    <property type="match status" value="1"/>
</dbReference>
<gene>
    <name evidence="2" type="ORF">IHQ68_07330</name>
</gene>
<dbReference type="Pfam" id="PF02082">
    <property type="entry name" value="Rrf2"/>
    <property type="match status" value="1"/>
</dbReference>
<proteinExistence type="predicted"/>
<dbReference type="PANTHER" id="PTHR33221:SF5">
    <property type="entry name" value="HTH-TYPE TRANSCRIPTIONAL REGULATOR ISCR"/>
    <property type="match status" value="1"/>
</dbReference>
<dbReference type="PANTHER" id="PTHR33221">
    <property type="entry name" value="WINGED HELIX-TURN-HELIX TRANSCRIPTIONAL REGULATOR, RRF2 FAMILY"/>
    <property type="match status" value="1"/>
</dbReference>
<evidence type="ECO:0000256" key="1">
    <source>
        <dbReference type="ARBA" id="ARBA00023125"/>
    </source>
</evidence>
<dbReference type="Proteomes" id="UP001181622">
    <property type="component" value="Unassembled WGS sequence"/>
</dbReference>
<reference evidence="2" key="1">
    <citation type="submission" date="2020-10" db="EMBL/GenBank/DDBJ databases">
        <authorList>
            <person name="Abbas A."/>
            <person name="Razzaq R."/>
            <person name="Waqas M."/>
            <person name="Abbas N."/>
            <person name="Nielsen T.K."/>
            <person name="Hansen L.H."/>
            <person name="Hussain S."/>
            <person name="Shahid M."/>
        </authorList>
    </citation>
    <scope>NUCLEOTIDE SEQUENCE</scope>
    <source>
        <strain evidence="2">S14</strain>
    </source>
</reference>